<sequence>MALAVCGGGVVVKCATPFVIRAGTAKMMIATRAVDCLSYRMSVDLFSFLTLSRDHHMSLRSAADLAFGRDFLNSEEPLLHRIASENCRHAIALAQTASDADRLATHSLWHRYRLTGELLDEVLPILRETVALVEESRVPPVRTDLKVPFGPFMLQDPVDQRNLREAILDRALHMPGSACDMCAAPARGCEALAGTIVKLHGPEIGGRWRFVHIGSDTPLGNGTLINGDAIVLVVPINERDQLINKAVAVNMIV</sequence>
<gene>
    <name evidence="1" type="ORF">BDK51DRAFT_30212</name>
</gene>
<evidence type="ECO:0000313" key="2">
    <source>
        <dbReference type="Proteomes" id="UP000269721"/>
    </source>
</evidence>
<accession>A0A4P9W8W8</accession>
<dbReference type="OrthoDB" id="194358at2759"/>
<organism evidence="1 2">
    <name type="scientific">Blyttiomyces helicus</name>
    <dbReference type="NCBI Taxonomy" id="388810"/>
    <lineage>
        <taxon>Eukaryota</taxon>
        <taxon>Fungi</taxon>
        <taxon>Fungi incertae sedis</taxon>
        <taxon>Chytridiomycota</taxon>
        <taxon>Chytridiomycota incertae sedis</taxon>
        <taxon>Chytridiomycetes</taxon>
        <taxon>Chytridiomycetes incertae sedis</taxon>
        <taxon>Blyttiomyces</taxon>
    </lineage>
</organism>
<name>A0A4P9W8W8_9FUNG</name>
<dbReference type="AlphaFoldDB" id="A0A4P9W8W8"/>
<dbReference type="Proteomes" id="UP000269721">
    <property type="component" value="Unassembled WGS sequence"/>
</dbReference>
<evidence type="ECO:0000313" key="1">
    <source>
        <dbReference type="EMBL" id="RKO88979.1"/>
    </source>
</evidence>
<reference evidence="2" key="1">
    <citation type="journal article" date="2018" name="Nat. Microbiol.">
        <title>Leveraging single-cell genomics to expand the fungal tree of life.</title>
        <authorList>
            <person name="Ahrendt S.R."/>
            <person name="Quandt C.A."/>
            <person name="Ciobanu D."/>
            <person name="Clum A."/>
            <person name="Salamov A."/>
            <person name="Andreopoulos B."/>
            <person name="Cheng J.F."/>
            <person name="Woyke T."/>
            <person name="Pelin A."/>
            <person name="Henrissat B."/>
            <person name="Reynolds N.K."/>
            <person name="Benny G.L."/>
            <person name="Smith M.E."/>
            <person name="James T.Y."/>
            <person name="Grigoriev I.V."/>
        </authorList>
    </citation>
    <scope>NUCLEOTIDE SEQUENCE [LARGE SCALE GENOMIC DNA]</scope>
</reference>
<protein>
    <submittedName>
        <fullName evidence="1">Uncharacterized protein</fullName>
    </submittedName>
</protein>
<proteinExistence type="predicted"/>
<dbReference type="EMBL" id="KZ996366">
    <property type="protein sequence ID" value="RKO88979.1"/>
    <property type="molecule type" value="Genomic_DNA"/>
</dbReference>
<keyword evidence="2" id="KW-1185">Reference proteome</keyword>